<evidence type="ECO:0000313" key="4">
    <source>
        <dbReference type="Proteomes" id="UP000254701"/>
    </source>
</evidence>
<dbReference type="GO" id="GO:0005576">
    <property type="term" value="C:extracellular region"/>
    <property type="evidence" value="ECO:0007669"/>
    <property type="project" value="InterPro"/>
</dbReference>
<dbReference type="AlphaFoldDB" id="A0A380WPJ8"/>
<dbReference type="NCBIfam" id="TIGR01840">
    <property type="entry name" value="esterase_phb"/>
    <property type="match status" value="1"/>
</dbReference>
<dbReference type="Proteomes" id="UP000254701">
    <property type="component" value="Unassembled WGS sequence"/>
</dbReference>
<accession>A0A380WPJ8</accession>
<keyword evidence="2" id="KW-0378">Hydrolase</keyword>
<protein>
    <submittedName>
        <fullName evidence="3">Poly(3-hydroxybutyrate) depolymerase</fullName>
    </submittedName>
</protein>
<dbReference type="InterPro" id="IPR029058">
    <property type="entry name" value="AB_hydrolase_fold"/>
</dbReference>
<sequence length="358" mass="38281">MRNLSDTISRLAARRTHMVEPSRHDDHVLSDLVNFGSNPGALRARSHVPENLPATAPLVVVLHGCTQTAAGYDRGAGWSALADSQGFALLFPEQQRANNANLCFNWFEPGDMNRNSGEPLSIRQMIEAMVVAHGLDRKRIFITGLSAGGAMTSVMLATYPEVFAGGAIIAGLPFGTANSIPTAFDRMRGHGGPSEGRLQQLLRAASPHTGPWPTLSVWHGSADQIVVGSNADDIVGQWRTLHGIDDEATPWTTMVDGHSRIVWKDGAGREVIEQYRIKGMGHGTPLAADGIGAPGPFMIDAGISSTQRIAQFWNIADPQAEVMLPQKRVSAPAPAGPARAEGITRTIEDALRSAGLLR</sequence>
<dbReference type="InterPro" id="IPR010126">
    <property type="entry name" value="Esterase_phb"/>
</dbReference>
<dbReference type="PANTHER" id="PTHR43037">
    <property type="entry name" value="UNNAMED PRODUCT-RELATED"/>
    <property type="match status" value="1"/>
</dbReference>
<dbReference type="OrthoDB" id="9767239at2"/>
<reference evidence="3 4" key="1">
    <citation type="submission" date="2018-06" db="EMBL/GenBank/DDBJ databases">
        <authorList>
            <consortium name="Pathogen Informatics"/>
            <person name="Doyle S."/>
        </authorList>
    </citation>
    <scope>NUCLEOTIDE SEQUENCE [LARGE SCALE GENOMIC DNA]</scope>
    <source>
        <strain evidence="3 4">NCTC10684</strain>
    </source>
</reference>
<keyword evidence="1" id="KW-0732">Signal</keyword>
<dbReference type="SUPFAM" id="SSF53474">
    <property type="entry name" value="alpha/beta-Hydrolases"/>
    <property type="match status" value="1"/>
</dbReference>
<dbReference type="InterPro" id="IPR050955">
    <property type="entry name" value="Plant_Biomass_Hydrol_Est"/>
</dbReference>
<dbReference type="Gene3D" id="3.40.50.1820">
    <property type="entry name" value="alpha/beta hydrolase"/>
    <property type="match status" value="1"/>
</dbReference>
<gene>
    <name evidence="3" type="ORF">NCTC10684_04048</name>
</gene>
<organism evidence="3 4">
    <name type="scientific">Aminobacter aminovorans</name>
    <name type="common">Chelatobacter heintzii</name>
    <dbReference type="NCBI Taxonomy" id="83263"/>
    <lineage>
        <taxon>Bacteria</taxon>
        <taxon>Pseudomonadati</taxon>
        <taxon>Pseudomonadota</taxon>
        <taxon>Alphaproteobacteria</taxon>
        <taxon>Hyphomicrobiales</taxon>
        <taxon>Phyllobacteriaceae</taxon>
        <taxon>Aminobacter</taxon>
    </lineage>
</organism>
<proteinExistence type="predicted"/>
<dbReference type="EMBL" id="UFSM01000001">
    <property type="protein sequence ID" value="SUU90790.1"/>
    <property type="molecule type" value="Genomic_DNA"/>
</dbReference>
<dbReference type="RefSeq" id="WP_115732743.1">
    <property type="nucleotide sequence ID" value="NZ_BAAAVY010000037.1"/>
</dbReference>
<dbReference type="PANTHER" id="PTHR43037:SF1">
    <property type="entry name" value="BLL1128 PROTEIN"/>
    <property type="match status" value="1"/>
</dbReference>
<evidence type="ECO:0000256" key="1">
    <source>
        <dbReference type="ARBA" id="ARBA00022729"/>
    </source>
</evidence>
<evidence type="ECO:0000256" key="2">
    <source>
        <dbReference type="ARBA" id="ARBA00022801"/>
    </source>
</evidence>
<evidence type="ECO:0000313" key="3">
    <source>
        <dbReference type="EMBL" id="SUU90790.1"/>
    </source>
</evidence>
<dbReference type="Pfam" id="PF10503">
    <property type="entry name" value="Esterase_PHB"/>
    <property type="match status" value="1"/>
</dbReference>
<dbReference type="GO" id="GO:0016787">
    <property type="term" value="F:hydrolase activity"/>
    <property type="evidence" value="ECO:0007669"/>
    <property type="project" value="UniProtKB-KW"/>
</dbReference>
<name>A0A380WPJ8_AMIAI</name>